<dbReference type="Pfam" id="PF05137">
    <property type="entry name" value="PilN"/>
    <property type="match status" value="1"/>
</dbReference>
<dbReference type="PANTHER" id="PTHR32432">
    <property type="entry name" value="CELL DIVISION PROTEIN FTSA-RELATED"/>
    <property type="match status" value="1"/>
</dbReference>
<evidence type="ECO:0008006" key="4">
    <source>
        <dbReference type="Google" id="ProtNLM"/>
    </source>
</evidence>
<name>A0A2H0LTG5_9BACT</name>
<evidence type="ECO:0000313" key="3">
    <source>
        <dbReference type="Proteomes" id="UP000230859"/>
    </source>
</evidence>
<dbReference type="CDD" id="cd24049">
    <property type="entry name" value="ASKHA_NBD_PilM"/>
    <property type="match status" value="1"/>
</dbReference>
<protein>
    <recommendedName>
        <fullName evidence="4">SHS2 domain-containing protein</fullName>
    </recommendedName>
</protein>
<proteinExistence type="predicted"/>
<evidence type="ECO:0000313" key="2">
    <source>
        <dbReference type="EMBL" id="PIQ86964.1"/>
    </source>
</evidence>
<dbReference type="Gene3D" id="3.30.1490.300">
    <property type="match status" value="1"/>
</dbReference>
<dbReference type="Proteomes" id="UP000230859">
    <property type="component" value="Unassembled WGS sequence"/>
</dbReference>
<dbReference type="InterPro" id="IPR043129">
    <property type="entry name" value="ATPase_NBD"/>
</dbReference>
<dbReference type="InterPro" id="IPR050696">
    <property type="entry name" value="FtsA/MreB"/>
</dbReference>
<dbReference type="EMBL" id="PCVY01000023">
    <property type="protein sequence ID" value="PIQ86964.1"/>
    <property type="molecule type" value="Genomic_DNA"/>
</dbReference>
<dbReference type="Pfam" id="PF11104">
    <property type="entry name" value="PilM_2"/>
    <property type="match status" value="1"/>
</dbReference>
<feature type="region of interest" description="Disordered" evidence="1">
    <location>
        <begin position="19"/>
        <end position="58"/>
    </location>
</feature>
<dbReference type="InterPro" id="IPR007813">
    <property type="entry name" value="PilN"/>
</dbReference>
<dbReference type="InterPro" id="IPR005883">
    <property type="entry name" value="PilM"/>
</dbReference>
<accession>A0A2H0LTG5</accession>
<evidence type="ECO:0000256" key="1">
    <source>
        <dbReference type="SAM" id="MobiDB-lite"/>
    </source>
</evidence>
<gene>
    <name evidence="2" type="ORF">COV74_02765</name>
</gene>
<dbReference type="SUPFAM" id="SSF53067">
    <property type="entry name" value="Actin-like ATPase domain"/>
    <property type="match status" value="2"/>
</dbReference>
<feature type="compositionally biased region" description="Basic and acidic residues" evidence="1">
    <location>
        <begin position="23"/>
        <end position="35"/>
    </location>
</feature>
<sequence length="621" mass="68916">MAKKPTGLNKKVSSIFSGIPSFGEEKESSSPEVKPEAQAAASLSGAKPAQLPRPMEPGHPIPKSELKFNLGSLFQVQPRPRLIFDIGSSNVKAVLMKPGLRSWTIQDARDSEFTVDHQGVRRAAGDDMVLALKEIAAALDPKHEASVGMVIGSANSFFKVIPAPEGPENTWREEIVWQLAETAPFSLEEAEVEWVKVPRLNLPHIKGVPLLAAAVERFELDRWMTIFRKAGLHLELIIPAPLAVESMLTRYRQPAAESMLIADFGAEHTQFYVFVKGQFVLMRDISFGTELVIRSLIGPIQIDNERVEIGFQEASTLVREYQLFAGIGQYDSAQPKRSQLAARVRPHMEKLVNEIKRSITYYQTEFHGPEVSNVFIIGGGAGLEGIDQFLSHELNASVSRVDLVKDFTWHLDPHLLKHTPSLRRTFGVVLGGAYVKSPRINFADWQDRWASVAAQIKQWSKVAMLGVMVVAGIGWSSLTVQQTLLDRELKAVQQKIDQAGPVTAKLTELETLGQQIELRQSLLAQAFGYEPYWGGILRELSHLIPRELVLDTFSAAENKGVPEIILTGHVQVSSRPSDMVVSELLHVLNESPFFSSAQLIKRTQQEEETTKTTFSVKADLA</sequence>
<comment type="caution">
    <text evidence="2">The sequence shown here is derived from an EMBL/GenBank/DDBJ whole genome shotgun (WGS) entry which is preliminary data.</text>
</comment>
<dbReference type="AlphaFoldDB" id="A0A2H0LTG5"/>
<reference evidence="2 3" key="1">
    <citation type="submission" date="2017-09" db="EMBL/GenBank/DDBJ databases">
        <title>Depth-based differentiation of microbial function through sediment-hosted aquifers and enrichment of novel symbionts in the deep terrestrial subsurface.</title>
        <authorList>
            <person name="Probst A.J."/>
            <person name="Ladd B."/>
            <person name="Jarett J.K."/>
            <person name="Geller-Mcgrath D.E."/>
            <person name="Sieber C.M."/>
            <person name="Emerson J.B."/>
            <person name="Anantharaman K."/>
            <person name="Thomas B.C."/>
            <person name="Malmstrom R."/>
            <person name="Stieglmeier M."/>
            <person name="Klingl A."/>
            <person name="Woyke T."/>
            <person name="Ryan C.M."/>
            <person name="Banfield J.F."/>
        </authorList>
    </citation>
    <scope>NUCLEOTIDE SEQUENCE [LARGE SCALE GENOMIC DNA]</scope>
    <source>
        <strain evidence="2">CG11_big_fil_rev_8_21_14_0_20_45_26</strain>
    </source>
</reference>
<dbReference type="Gene3D" id="3.30.420.40">
    <property type="match status" value="2"/>
</dbReference>
<dbReference type="PANTHER" id="PTHR32432:SF3">
    <property type="entry name" value="ETHANOLAMINE UTILIZATION PROTEIN EUTJ"/>
    <property type="match status" value="1"/>
</dbReference>
<organism evidence="2 3">
    <name type="scientific">Candidatus Abzuiibacterium crystallinum</name>
    <dbReference type="NCBI Taxonomy" id="1974748"/>
    <lineage>
        <taxon>Bacteria</taxon>
        <taxon>Pseudomonadati</taxon>
        <taxon>Candidatus Omnitrophota</taxon>
        <taxon>Candidatus Abzuiibacterium</taxon>
    </lineage>
</organism>